<keyword evidence="4 6" id="KW-0472">Membrane</keyword>
<dbReference type="EMBL" id="JBBPHU010000001">
    <property type="protein sequence ID" value="KAK7524256.1"/>
    <property type="molecule type" value="Genomic_DNA"/>
</dbReference>
<feature type="compositionally biased region" description="Basic and acidic residues" evidence="5">
    <location>
        <begin position="14"/>
        <end position="26"/>
    </location>
</feature>
<feature type="transmembrane region" description="Helical" evidence="6">
    <location>
        <begin position="312"/>
        <end position="331"/>
    </location>
</feature>
<reference evidence="7 8" key="1">
    <citation type="submission" date="2024-04" db="EMBL/GenBank/DDBJ databases">
        <title>Phyllosticta paracitricarpa is synonymous to the EU quarantine fungus P. citricarpa based on phylogenomic analyses.</title>
        <authorList>
            <consortium name="Lawrence Berkeley National Laboratory"/>
            <person name="Van Ingen-Buijs V.A."/>
            <person name="Van Westerhoven A.C."/>
            <person name="Haridas S."/>
            <person name="Skiadas P."/>
            <person name="Martin F."/>
            <person name="Groenewald J.Z."/>
            <person name="Crous P.W."/>
            <person name="Seidl M.F."/>
        </authorList>
    </citation>
    <scope>NUCLEOTIDE SEQUENCE [LARGE SCALE GENOMIC DNA]</scope>
    <source>
        <strain evidence="7 8">CBS 123371</strain>
    </source>
</reference>
<dbReference type="InterPro" id="IPR002293">
    <property type="entry name" value="AA/rel_permease1"/>
</dbReference>
<protein>
    <submittedName>
        <fullName evidence="7">Amino acid transporter-like protein</fullName>
    </submittedName>
</protein>
<evidence type="ECO:0000256" key="5">
    <source>
        <dbReference type="SAM" id="MobiDB-lite"/>
    </source>
</evidence>
<keyword evidence="3 6" id="KW-1133">Transmembrane helix</keyword>
<evidence type="ECO:0000256" key="3">
    <source>
        <dbReference type="ARBA" id="ARBA00022989"/>
    </source>
</evidence>
<feature type="transmembrane region" description="Helical" evidence="6">
    <location>
        <begin position="82"/>
        <end position="106"/>
    </location>
</feature>
<feature type="transmembrane region" description="Helical" evidence="6">
    <location>
        <begin position="203"/>
        <end position="223"/>
    </location>
</feature>
<comment type="caution">
    <text evidence="7">The sequence shown here is derived from an EMBL/GenBank/DDBJ whole genome shotgun (WGS) entry which is preliminary data.</text>
</comment>
<gene>
    <name evidence="7" type="ORF">IWZ03DRAFT_20916</name>
</gene>
<evidence type="ECO:0000256" key="4">
    <source>
        <dbReference type="ARBA" id="ARBA00023136"/>
    </source>
</evidence>
<evidence type="ECO:0000256" key="6">
    <source>
        <dbReference type="SAM" id="Phobius"/>
    </source>
</evidence>
<feature type="transmembrane region" description="Helical" evidence="6">
    <location>
        <begin position="507"/>
        <end position="537"/>
    </location>
</feature>
<evidence type="ECO:0000256" key="1">
    <source>
        <dbReference type="ARBA" id="ARBA00004141"/>
    </source>
</evidence>
<feature type="transmembrane region" description="Helical" evidence="6">
    <location>
        <begin position="477"/>
        <end position="495"/>
    </location>
</feature>
<evidence type="ECO:0000313" key="8">
    <source>
        <dbReference type="Proteomes" id="UP001363622"/>
    </source>
</evidence>
<accession>A0ABR1KZI5</accession>
<feature type="transmembrane region" description="Helical" evidence="6">
    <location>
        <begin position="360"/>
        <end position="379"/>
    </location>
</feature>
<sequence length="594" mass="64923">MDVNVNPNAPRYRASHDIESKGDHHSSIRRIVSPGAESSVIRTTGSVAFVGEQGTNGSIPTFQVATGAPVEKESPLGYEVNWISIIFLNISQMVGTGVFSTASSILSATGSVGMSLIYWVLGFIISCCSLGTYLELASYFPSRSGSETVYLENAYPRPKWFFPTAFAVQTVILSFSSSNAVVLAQYLFKMADREATAWEQKGVAVASYTIATIFMIANTRFSLHLSNAIGLIKVLTLVFISIAGLVCLGGNTKVADPMRNFHDSFAGTSSNGYSIANALVKITFSYSGYQNAFNVMNEIKDPIKTVRKSAPAALLLVAILYILCNVAYFAAVPAEAIVESEQTVASLFFSAIFGTRAARGLNFLVVMSAFGNLLAVLIGQSRVIREIGRQGMLPWTPFWVSTKPFGTPLGPYLLKWGMTVLMILAPPAGDAFNFIVDLQTYPTAVFTFLMTLGVYFIRRQRKRIGAGRSEFRCWDAAIIFTLAVNLFLLIMPWYPPLGGATGGDVSFWYATYCVVGIGIILACIVYYWLWIFVLPYFGGYKMRQKTVTLDDGSVLHQLVKVPNSEIRQWDEEHDAVGNAIGSGGEQSVAQQEKR</sequence>
<dbReference type="PANTHER" id="PTHR11785">
    <property type="entry name" value="AMINO ACID TRANSPORTER"/>
    <property type="match status" value="1"/>
</dbReference>
<dbReference type="Proteomes" id="UP001363622">
    <property type="component" value="Unassembled WGS sequence"/>
</dbReference>
<dbReference type="PANTHER" id="PTHR11785:SF353">
    <property type="entry name" value="METHIONINE TRANSPORTER (EUROFUNG)"/>
    <property type="match status" value="1"/>
</dbReference>
<keyword evidence="8" id="KW-1185">Reference proteome</keyword>
<feature type="region of interest" description="Disordered" evidence="5">
    <location>
        <begin position="1"/>
        <end position="26"/>
    </location>
</feature>
<feature type="transmembrane region" description="Helical" evidence="6">
    <location>
        <begin position="441"/>
        <end position="457"/>
    </location>
</feature>
<dbReference type="InterPro" id="IPR050598">
    <property type="entry name" value="AminoAcid_Transporter"/>
</dbReference>
<dbReference type="Gene3D" id="1.20.1740.10">
    <property type="entry name" value="Amino acid/polyamine transporter I"/>
    <property type="match status" value="1"/>
</dbReference>
<dbReference type="Pfam" id="PF13520">
    <property type="entry name" value="AA_permease_2"/>
    <property type="match status" value="1"/>
</dbReference>
<organism evidence="7 8">
    <name type="scientific">Phyllosticta citriasiana</name>
    <dbReference type="NCBI Taxonomy" id="595635"/>
    <lineage>
        <taxon>Eukaryota</taxon>
        <taxon>Fungi</taxon>
        <taxon>Dikarya</taxon>
        <taxon>Ascomycota</taxon>
        <taxon>Pezizomycotina</taxon>
        <taxon>Dothideomycetes</taxon>
        <taxon>Dothideomycetes incertae sedis</taxon>
        <taxon>Botryosphaeriales</taxon>
        <taxon>Phyllostictaceae</taxon>
        <taxon>Phyllosticta</taxon>
    </lineage>
</organism>
<proteinExistence type="predicted"/>
<keyword evidence="2 6" id="KW-0812">Transmembrane</keyword>
<comment type="subcellular location">
    <subcellularLocation>
        <location evidence="1">Membrane</location>
        <topology evidence="1">Multi-pass membrane protein</topology>
    </subcellularLocation>
</comment>
<name>A0ABR1KZI5_9PEZI</name>
<evidence type="ECO:0000256" key="2">
    <source>
        <dbReference type="ARBA" id="ARBA00022692"/>
    </source>
</evidence>
<feature type="transmembrane region" description="Helical" evidence="6">
    <location>
        <begin position="229"/>
        <end position="249"/>
    </location>
</feature>
<feature type="transmembrane region" description="Helical" evidence="6">
    <location>
        <begin position="160"/>
        <end position="182"/>
    </location>
</feature>
<feature type="transmembrane region" description="Helical" evidence="6">
    <location>
        <begin position="118"/>
        <end position="140"/>
    </location>
</feature>
<evidence type="ECO:0000313" key="7">
    <source>
        <dbReference type="EMBL" id="KAK7524256.1"/>
    </source>
</evidence>